<dbReference type="AlphaFoldDB" id="A0A494YZG4"/>
<dbReference type="Pfam" id="PF00455">
    <property type="entry name" value="DeoRC"/>
    <property type="match status" value="1"/>
</dbReference>
<dbReference type="SMART" id="SM01134">
    <property type="entry name" value="DeoRC"/>
    <property type="match status" value="1"/>
</dbReference>
<evidence type="ECO:0000313" key="6">
    <source>
        <dbReference type="Proteomes" id="UP000281813"/>
    </source>
</evidence>
<feature type="domain" description="HTH deoR-type" evidence="4">
    <location>
        <begin position="3"/>
        <end position="58"/>
    </location>
</feature>
<name>A0A494YZG4_9BACI</name>
<proteinExistence type="predicted"/>
<comment type="caution">
    <text evidence="5">The sequence shown here is derived from an EMBL/GenBank/DDBJ whole genome shotgun (WGS) entry which is preliminary data.</text>
</comment>
<dbReference type="PRINTS" id="PR00037">
    <property type="entry name" value="HTHLACR"/>
</dbReference>
<dbReference type="InterPro" id="IPR050313">
    <property type="entry name" value="Carb_Metab_HTH_regulators"/>
</dbReference>
<dbReference type="InterPro" id="IPR014036">
    <property type="entry name" value="DeoR-like_C"/>
</dbReference>
<reference evidence="5 6" key="1">
    <citation type="journal article" date="2015" name="Antonie Van Leeuwenhoek">
        <title>Oceanobacillus bengalensis sp. nov., a bacterium isolated from seawater of the Bay of Bengal.</title>
        <authorList>
            <person name="Yongchang O."/>
            <person name="Xiang W."/>
            <person name="Wang G."/>
        </authorList>
    </citation>
    <scope>NUCLEOTIDE SEQUENCE [LARGE SCALE GENOMIC DNA]</scope>
    <source>
        <strain evidence="5 6">MCCC 1K00260</strain>
    </source>
</reference>
<evidence type="ECO:0000256" key="3">
    <source>
        <dbReference type="ARBA" id="ARBA00023163"/>
    </source>
</evidence>
<dbReference type="SUPFAM" id="SSF46785">
    <property type="entry name" value="Winged helix' DNA-binding domain"/>
    <property type="match status" value="1"/>
</dbReference>
<sequence>MLTDERYSLILTILKEKGIAKTQDLMNALNCSESTIRRDLEYLDKIGKLKRIHGGAKRMYHLHEELSNQEKSLKNIQEKTLIGKYAASLIEKNDCIFLDAGTTTLAMIDFIDNGDITIVTNGILHASLLADRNIQSVLIGGKIKASTKAIVGATSLSQLKDYRFSKAFIGINGIDVEFGCTTPDPEEAAIKSLILKQSALTFALADETKWNKVNFVKVCNIEDVTIISNEIKDSNHLFREKTTILEAKE</sequence>
<keyword evidence="6" id="KW-1185">Reference proteome</keyword>
<gene>
    <name evidence="5" type="ORF">D8M05_09820</name>
</gene>
<protein>
    <submittedName>
        <fullName evidence="5">DeoR/GlpR transcriptional regulator</fullName>
    </submittedName>
</protein>
<dbReference type="GO" id="GO:0003677">
    <property type="term" value="F:DNA binding"/>
    <property type="evidence" value="ECO:0007669"/>
    <property type="project" value="UniProtKB-KW"/>
</dbReference>
<keyword evidence="2" id="KW-0238">DNA-binding</keyword>
<keyword evidence="3" id="KW-0804">Transcription</keyword>
<evidence type="ECO:0000256" key="2">
    <source>
        <dbReference type="ARBA" id="ARBA00023125"/>
    </source>
</evidence>
<dbReference type="OrthoDB" id="9797223at2"/>
<dbReference type="PROSITE" id="PS00894">
    <property type="entry name" value="HTH_DEOR_1"/>
    <property type="match status" value="1"/>
</dbReference>
<accession>A0A494YZG4</accession>
<dbReference type="InterPro" id="IPR018356">
    <property type="entry name" value="Tscrpt_reg_HTH_DeoR_CS"/>
</dbReference>
<dbReference type="PANTHER" id="PTHR30363:SF56">
    <property type="entry name" value="TRANSCRIPTIONAL REGULATOR, DEOR FAMILY"/>
    <property type="match status" value="1"/>
</dbReference>
<dbReference type="InterPro" id="IPR037171">
    <property type="entry name" value="NagB/RpiA_transferase-like"/>
</dbReference>
<evidence type="ECO:0000256" key="1">
    <source>
        <dbReference type="ARBA" id="ARBA00023015"/>
    </source>
</evidence>
<organism evidence="5 6">
    <name type="scientific">Oceanobacillus bengalensis</name>
    <dbReference type="NCBI Taxonomy" id="1435466"/>
    <lineage>
        <taxon>Bacteria</taxon>
        <taxon>Bacillati</taxon>
        <taxon>Bacillota</taxon>
        <taxon>Bacilli</taxon>
        <taxon>Bacillales</taxon>
        <taxon>Bacillaceae</taxon>
        <taxon>Oceanobacillus</taxon>
    </lineage>
</organism>
<evidence type="ECO:0000313" key="5">
    <source>
        <dbReference type="EMBL" id="RKQ15558.1"/>
    </source>
</evidence>
<dbReference type="InterPro" id="IPR036390">
    <property type="entry name" value="WH_DNA-bd_sf"/>
</dbReference>
<dbReference type="PANTHER" id="PTHR30363">
    <property type="entry name" value="HTH-TYPE TRANSCRIPTIONAL REGULATOR SRLR-RELATED"/>
    <property type="match status" value="1"/>
</dbReference>
<dbReference type="Proteomes" id="UP000281813">
    <property type="component" value="Unassembled WGS sequence"/>
</dbReference>
<dbReference type="InterPro" id="IPR001034">
    <property type="entry name" value="DeoR_HTH"/>
</dbReference>
<evidence type="ECO:0000259" key="4">
    <source>
        <dbReference type="PROSITE" id="PS51000"/>
    </source>
</evidence>
<dbReference type="RefSeq" id="WP_121131298.1">
    <property type="nucleotide sequence ID" value="NZ_JBHUFK010000043.1"/>
</dbReference>
<dbReference type="SUPFAM" id="SSF100950">
    <property type="entry name" value="NagB/RpiA/CoA transferase-like"/>
    <property type="match status" value="1"/>
</dbReference>
<dbReference type="GO" id="GO:0003700">
    <property type="term" value="F:DNA-binding transcription factor activity"/>
    <property type="evidence" value="ECO:0007669"/>
    <property type="project" value="InterPro"/>
</dbReference>
<dbReference type="Pfam" id="PF08220">
    <property type="entry name" value="HTH_DeoR"/>
    <property type="match status" value="1"/>
</dbReference>
<dbReference type="Gene3D" id="3.40.50.1360">
    <property type="match status" value="1"/>
</dbReference>
<dbReference type="EMBL" id="RBZO01000013">
    <property type="protein sequence ID" value="RKQ15558.1"/>
    <property type="molecule type" value="Genomic_DNA"/>
</dbReference>
<dbReference type="SMART" id="SM00420">
    <property type="entry name" value="HTH_DEOR"/>
    <property type="match status" value="1"/>
</dbReference>
<dbReference type="InterPro" id="IPR036388">
    <property type="entry name" value="WH-like_DNA-bd_sf"/>
</dbReference>
<dbReference type="PROSITE" id="PS51000">
    <property type="entry name" value="HTH_DEOR_2"/>
    <property type="match status" value="1"/>
</dbReference>
<keyword evidence="1" id="KW-0805">Transcription regulation</keyword>
<dbReference type="Gene3D" id="1.10.10.10">
    <property type="entry name" value="Winged helix-like DNA-binding domain superfamily/Winged helix DNA-binding domain"/>
    <property type="match status" value="1"/>
</dbReference>